<keyword evidence="2" id="KW-1185">Reference proteome</keyword>
<dbReference type="Proteomes" id="UP000198379">
    <property type="component" value="Unassembled WGS sequence"/>
</dbReference>
<dbReference type="AlphaFoldDB" id="A0A238WFE9"/>
<dbReference type="OrthoDB" id="1446550at2"/>
<gene>
    <name evidence="1" type="ORF">SAMN06265376_1011015</name>
</gene>
<name>A0A238WFE9_9FLAO</name>
<organism evidence="1 2">
    <name type="scientific">Dokdonia pacifica</name>
    <dbReference type="NCBI Taxonomy" id="1627892"/>
    <lineage>
        <taxon>Bacteria</taxon>
        <taxon>Pseudomonadati</taxon>
        <taxon>Bacteroidota</taxon>
        <taxon>Flavobacteriia</taxon>
        <taxon>Flavobacteriales</taxon>
        <taxon>Flavobacteriaceae</taxon>
        <taxon>Dokdonia</taxon>
    </lineage>
</organism>
<dbReference type="EMBL" id="FZNY01000001">
    <property type="protein sequence ID" value="SNR45158.1"/>
    <property type="molecule type" value="Genomic_DNA"/>
</dbReference>
<reference evidence="1 2" key="1">
    <citation type="submission" date="2017-06" db="EMBL/GenBank/DDBJ databases">
        <authorList>
            <person name="Kim H.J."/>
            <person name="Triplett B.A."/>
        </authorList>
    </citation>
    <scope>NUCLEOTIDE SEQUENCE [LARGE SCALE GENOMIC DNA]</scope>
    <source>
        <strain evidence="1 2">DSM 25597</strain>
    </source>
</reference>
<evidence type="ECO:0000313" key="2">
    <source>
        <dbReference type="Proteomes" id="UP000198379"/>
    </source>
</evidence>
<dbReference type="RefSeq" id="WP_143337050.1">
    <property type="nucleotide sequence ID" value="NZ_BMEP01000003.1"/>
</dbReference>
<accession>A0A238WFE9</accession>
<protein>
    <submittedName>
        <fullName evidence="1">Uncharacterized protein</fullName>
    </submittedName>
</protein>
<sequence length="330" mass="38316">MKKLYLKSLLLLILTLGVLLFLDSKVIHSALFSQYYREYTAGNEPSDFVYLGNSISQRSFNHHKIDSLLGTKSYCLGSPGQHFYVTYAIFNELIKDKNIHPKQLLLVSISPNQFVEVRTDKQKFSQMKVIDELPFSLEKIKLIHTYYDIDEYPEAWSSSIRFHDILHEKIYESPYRLKAAKDVDRRGFSKIVTTALKETQKAKQNDLNSIAATYSDRLDATVIDTIDLASQTYIKDMIRKAEIHDINLVFYTAPSISYIREKKLLGQMKMMELFIKENSGKYINLNRLFNELHLTVDDFSDYTHLNIQGNSKIVPVFTDSILPMFHLEKN</sequence>
<proteinExistence type="predicted"/>
<evidence type="ECO:0000313" key="1">
    <source>
        <dbReference type="EMBL" id="SNR45158.1"/>
    </source>
</evidence>